<dbReference type="EMBL" id="LLXL01003256">
    <property type="protein sequence ID" value="PKK59033.1"/>
    <property type="molecule type" value="Genomic_DNA"/>
</dbReference>
<reference evidence="1 2" key="2">
    <citation type="submission" date="2017-10" db="EMBL/GenBank/DDBJ databases">
        <title>Extensive intraspecific genome diversity in a model arbuscular mycorrhizal fungus.</title>
        <authorList>
            <person name="Chen E.C.H."/>
            <person name="Morin E."/>
            <person name="Baudet D."/>
            <person name="Noel J."/>
            <person name="Ndikumana S."/>
            <person name="Charron P."/>
            <person name="St-Onge C."/>
            <person name="Giorgi J."/>
            <person name="Grigoriev I.V."/>
            <person name="Roux C."/>
            <person name="Martin F.M."/>
            <person name="Corradi N."/>
        </authorList>
    </citation>
    <scope>NUCLEOTIDE SEQUENCE [LARGE SCALE GENOMIC DNA]</scope>
    <source>
        <strain evidence="1 2">C2</strain>
    </source>
</reference>
<gene>
    <name evidence="1" type="ORF">RhiirC2_720100</name>
</gene>
<protein>
    <recommendedName>
        <fullName evidence="3">Crinkler family protein</fullName>
    </recommendedName>
</protein>
<dbReference type="PANTHER" id="PTHR33129">
    <property type="entry name" value="PROTEIN KINASE DOMAIN-CONTAINING PROTEIN-RELATED"/>
    <property type="match status" value="1"/>
</dbReference>
<proteinExistence type="predicted"/>
<accession>A0A2N1MBM8</accession>
<sequence>KRRLEDSGEENGNPKKEKLGQKDKELVLNLINNLPDTNDKVFTVPALPGDDTDIVIYNRSCYGYLRDFILNDKLLNRYCITGNPGIGKSYFGRLMLVELLKRQKSVLIDYEGFTAWIEPNGSLLKIKDEDRSTYRQVVGQKDVWCIIDSLMPKFNHDLTGKFIMVSSPKKQVIEKFTKAQKSKKFYMPTWDINELYECQEKLYKEVDRNLIGKKFELCGGIARWIFDTAMTSNDIKLIIRGAISDNNLRSMLRSQGELFSGDEFSHKLIHIKSDNETGIPYTKAECVFTSQFVEDECLRRFQKNHNEDLRAFIEDSKNIAEMSVLRGKMFEMWSHAKICKGGIFQVRNLENGLQFNEESVTFENLTKVDFSDIKDVNIRPGVYYQPVAKNYQSIDSYIHPNNLFQITIADRHGVKQEKLKEYKDKNILNQGDEIRLYFIVPEESFRSYKQQNYLDGSKKAENVPKWIQNIKQYALCMKYDKY</sequence>
<dbReference type="InterPro" id="IPR052980">
    <property type="entry name" value="Crinkler_effector"/>
</dbReference>
<evidence type="ECO:0000313" key="2">
    <source>
        <dbReference type="Proteomes" id="UP000233469"/>
    </source>
</evidence>
<dbReference type="VEuPathDB" id="FungiDB:FUN_013812"/>
<evidence type="ECO:0000313" key="1">
    <source>
        <dbReference type="EMBL" id="PKK59033.1"/>
    </source>
</evidence>
<dbReference type="AlphaFoldDB" id="A0A2N1MBM8"/>
<evidence type="ECO:0008006" key="3">
    <source>
        <dbReference type="Google" id="ProtNLM"/>
    </source>
</evidence>
<comment type="caution">
    <text evidence="1">The sequence shown here is derived from an EMBL/GenBank/DDBJ whole genome shotgun (WGS) entry which is preliminary data.</text>
</comment>
<feature type="non-terminal residue" evidence="1">
    <location>
        <position position="1"/>
    </location>
</feature>
<dbReference type="Proteomes" id="UP000233469">
    <property type="component" value="Unassembled WGS sequence"/>
</dbReference>
<name>A0A2N1MBM8_9GLOM</name>
<reference evidence="1 2" key="1">
    <citation type="submission" date="2016-04" db="EMBL/GenBank/DDBJ databases">
        <title>Genome analyses suggest a sexual origin of heterokaryosis in a supposedly ancient asexual fungus.</title>
        <authorList>
            <person name="Ropars J."/>
            <person name="Sedzielewska K."/>
            <person name="Noel J."/>
            <person name="Charron P."/>
            <person name="Farinelli L."/>
            <person name="Marton T."/>
            <person name="Kruger M."/>
            <person name="Pelin A."/>
            <person name="Brachmann A."/>
            <person name="Corradi N."/>
        </authorList>
    </citation>
    <scope>NUCLEOTIDE SEQUENCE [LARGE SCALE GENOMIC DNA]</scope>
    <source>
        <strain evidence="1 2">C2</strain>
    </source>
</reference>
<dbReference type="VEuPathDB" id="FungiDB:RhiirFUN_020995"/>
<dbReference type="VEuPathDB" id="FungiDB:RhiirA1_476707"/>
<organism evidence="1 2">
    <name type="scientific">Rhizophagus irregularis</name>
    <dbReference type="NCBI Taxonomy" id="588596"/>
    <lineage>
        <taxon>Eukaryota</taxon>
        <taxon>Fungi</taxon>
        <taxon>Fungi incertae sedis</taxon>
        <taxon>Mucoromycota</taxon>
        <taxon>Glomeromycotina</taxon>
        <taxon>Glomeromycetes</taxon>
        <taxon>Glomerales</taxon>
        <taxon>Glomeraceae</taxon>
        <taxon>Rhizophagus</taxon>
    </lineage>
</organism>
<dbReference type="PANTHER" id="PTHR33129:SF1">
    <property type="entry name" value="ATP-BINDING PROTEIN"/>
    <property type="match status" value="1"/>
</dbReference>